<dbReference type="CDD" id="cd09083">
    <property type="entry name" value="EEP-1"/>
    <property type="match status" value="1"/>
</dbReference>
<dbReference type="PANTHER" id="PTHR46211:SF14">
    <property type="entry name" value="GLYCEROPHOSPHODIESTER PHOSPHODIESTERASE"/>
    <property type="match status" value="1"/>
</dbReference>
<dbReference type="Proteomes" id="UP000837803">
    <property type="component" value="Unassembled WGS sequence"/>
</dbReference>
<dbReference type="PANTHER" id="PTHR46211">
    <property type="entry name" value="GLYCEROPHOSPHORYL DIESTER PHOSPHODIESTERASE"/>
    <property type="match status" value="1"/>
</dbReference>
<dbReference type="InterPro" id="IPR030395">
    <property type="entry name" value="GP_PDE_dom"/>
</dbReference>
<dbReference type="SUPFAM" id="SSF51695">
    <property type="entry name" value="PLC-like phosphodiesterases"/>
    <property type="match status" value="1"/>
</dbReference>
<dbReference type="RefSeq" id="WP_238749302.1">
    <property type="nucleotide sequence ID" value="NZ_CAKLPZ010000001.1"/>
</dbReference>
<dbReference type="InterPro" id="IPR017946">
    <property type="entry name" value="PLC-like_Pdiesterase_TIM-brl"/>
</dbReference>
<feature type="domain" description="GP-PDE" evidence="1">
    <location>
        <begin position="285"/>
        <end position="513"/>
    </location>
</feature>
<reference evidence="2" key="1">
    <citation type="submission" date="2021-12" db="EMBL/GenBank/DDBJ databases">
        <authorList>
            <person name="Rodrigo-Torres L."/>
            <person name="Arahal R. D."/>
            <person name="Lucena T."/>
        </authorList>
    </citation>
    <scope>NUCLEOTIDE SEQUENCE</scope>
    <source>
        <strain evidence="2">CECT 8419</strain>
    </source>
</reference>
<evidence type="ECO:0000313" key="2">
    <source>
        <dbReference type="EMBL" id="CAH0999105.1"/>
    </source>
</evidence>
<dbReference type="Pfam" id="PF03009">
    <property type="entry name" value="GDPD"/>
    <property type="match status" value="1"/>
</dbReference>
<sequence>MSLPFPNVYVLLCACLLLFGAPEGRAQSLKVMTYNVRLDVASDSLNAWPHRRDFLADQIEFHAPDVLGTQEGTPGQIDWLDERLTGYARIGEGREGGHRGEYSAIYYDRHRLAVQQSGTFWLSETPDTVSVGWDAALPRIVTWGRFRDRDTWRDFYAFNTHFDHRGEEARLRSAELILTMIDSLNPDGLPFVLTGDLNLTPDSAPLQLLSDTLTDAFVAAPVRLGPAGTFTGFDYGAPATRRIDYIFAGPGVEVVNFATLTDAIDGRYPSDHFPLLATLHLRPRPLIIAHRGASGYALENSLDAFRKAVELRSDMIELDVFTLKDGEVVCFHDGGLQRLTGVEGKITDYTLPELNQLTLSDGSRIPLLRDAIRVMDKQLRLNVELKGPGTAEPTYRILQEAIREEGWKIEDFHISSFRHDELRKMRELDERIEIGILPHGSPVAALEVGQEVGAYSINAYQGSLTEETVAAIHDAGLKVFAWTVNDHAEIRRLLDLGIDGFITNYPDRVQRLAAE</sequence>
<dbReference type="SUPFAM" id="SSF56219">
    <property type="entry name" value="DNase I-like"/>
    <property type="match status" value="1"/>
</dbReference>
<comment type="caution">
    <text evidence="2">The sequence shown here is derived from an EMBL/GenBank/DDBJ whole genome shotgun (WGS) entry which is preliminary data.</text>
</comment>
<dbReference type="Gene3D" id="3.20.20.190">
    <property type="entry name" value="Phosphatidylinositol (PI) phosphodiesterase"/>
    <property type="match status" value="1"/>
</dbReference>
<keyword evidence="3" id="KW-1185">Reference proteome</keyword>
<name>A0ABM9AXD7_9BACT</name>
<dbReference type="Gene3D" id="3.60.10.10">
    <property type="entry name" value="Endonuclease/exonuclease/phosphatase"/>
    <property type="match status" value="1"/>
</dbReference>
<evidence type="ECO:0000259" key="1">
    <source>
        <dbReference type="PROSITE" id="PS51704"/>
    </source>
</evidence>
<protein>
    <recommendedName>
        <fullName evidence="1">GP-PDE domain-containing protein</fullName>
    </recommendedName>
</protein>
<proteinExistence type="predicted"/>
<dbReference type="EMBL" id="CAKLPZ010000001">
    <property type="protein sequence ID" value="CAH0999105.1"/>
    <property type="molecule type" value="Genomic_DNA"/>
</dbReference>
<accession>A0ABM9AXD7</accession>
<evidence type="ECO:0000313" key="3">
    <source>
        <dbReference type="Proteomes" id="UP000837803"/>
    </source>
</evidence>
<gene>
    <name evidence="2" type="ORF">LEM8419_00401</name>
</gene>
<organism evidence="2 3">
    <name type="scientific">Neolewinella maritima</name>
    <dbReference type="NCBI Taxonomy" id="1383882"/>
    <lineage>
        <taxon>Bacteria</taxon>
        <taxon>Pseudomonadati</taxon>
        <taxon>Bacteroidota</taxon>
        <taxon>Saprospiria</taxon>
        <taxon>Saprospirales</taxon>
        <taxon>Lewinellaceae</taxon>
        <taxon>Neolewinella</taxon>
    </lineage>
</organism>
<dbReference type="PROSITE" id="PS51704">
    <property type="entry name" value="GP_PDE"/>
    <property type="match status" value="1"/>
</dbReference>
<dbReference type="InterPro" id="IPR005135">
    <property type="entry name" value="Endo/exonuclease/phosphatase"/>
</dbReference>
<dbReference type="InterPro" id="IPR036691">
    <property type="entry name" value="Endo/exonu/phosph_ase_sf"/>
</dbReference>
<dbReference type="Pfam" id="PF03372">
    <property type="entry name" value="Exo_endo_phos"/>
    <property type="match status" value="1"/>
</dbReference>